<gene>
    <name evidence="8" type="ORF">AARE701A_LOCUS12429</name>
</gene>
<evidence type="ECO:0000256" key="2">
    <source>
        <dbReference type="ARBA" id="ARBA00022723"/>
    </source>
</evidence>
<dbReference type="InterPro" id="IPR053933">
    <property type="entry name" value="GeBP-like_C"/>
</dbReference>
<evidence type="ECO:0000259" key="7">
    <source>
        <dbReference type="PROSITE" id="PS50966"/>
    </source>
</evidence>
<evidence type="ECO:0000256" key="3">
    <source>
        <dbReference type="ARBA" id="ARBA00022771"/>
    </source>
</evidence>
<dbReference type="Proteomes" id="UP000682877">
    <property type="component" value="Chromosome 5"/>
</dbReference>
<dbReference type="InterPro" id="IPR053932">
    <property type="entry name" value="GeBP-like_DBD"/>
</dbReference>
<feature type="compositionally biased region" description="Basic and acidic residues" evidence="6">
    <location>
        <begin position="1027"/>
        <end position="1036"/>
    </location>
</feature>
<accession>A0A8S2A9G1</accession>
<dbReference type="AlphaFoldDB" id="A0A8S2A9G1"/>
<feature type="region of interest" description="Disordered" evidence="6">
    <location>
        <begin position="46"/>
        <end position="155"/>
    </location>
</feature>
<evidence type="ECO:0000256" key="5">
    <source>
        <dbReference type="PROSITE-ProRule" id="PRU00325"/>
    </source>
</evidence>
<feature type="region of interest" description="Disordered" evidence="6">
    <location>
        <begin position="695"/>
        <end position="723"/>
    </location>
</feature>
<keyword evidence="3 5" id="KW-0863">Zinc-finger</keyword>
<dbReference type="Pfam" id="PF10551">
    <property type="entry name" value="MULE"/>
    <property type="match status" value="1"/>
</dbReference>
<evidence type="ECO:0000256" key="4">
    <source>
        <dbReference type="ARBA" id="ARBA00022833"/>
    </source>
</evidence>
<dbReference type="Pfam" id="PF03108">
    <property type="entry name" value="DBD_Tnp_Mut"/>
    <property type="match status" value="1"/>
</dbReference>
<dbReference type="PROSITE" id="PS50966">
    <property type="entry name" value="ZF_SWIM"/>
    <property type="match status" value="1"/>
</dbReference>
<keyword evidence="4" id="KW-0862">Zinc</keyword>
<dbReference type="Pfam" id="PF04504">
    <property type="entry name" value="GeBP-like_DBD"/>
    <property type="match status" value="1"/>
</dbReference>
<feature type="region of interest" description="Disordered" evidence="6">
    <location>
        <begin position="819"/>
        <end position="911"/>
    </location>
</feature>
<dbReference type="Pfam" id="PF04434">
    <property type="entry name" value="SWIM"/>
    <property type="match status" value="1"/>
</dbReference>
<dbReference type="GO" id="GO:0008270">
    <property type="term" value="F:zinc ion binding"/>
    <property type="evidence" value="ECO:0007669"/>
    <property type="project" value="UniProtKB-KW"/>
</dbReference>
<evidence type="ECO:0000313" key="8">
    <source>
        <dbReference type="EMBL" id="CAE6074629.1"/>
    </source>
</evidence>
<dbReference type="InterPro" id="IPR018289">
    <property type="entry name" value="MULE_transposase_dom"/>
</dbReference>
<evidence type="ECO:0000256" key="6">
    <source>
        <dbReference type="SAM" id="MobiDB-lite"/>
    </source>
</evidence>
<dbReference type="Pfam" id="PF22757">
    <property type="entry name" value="GeBP-like_C"/>
    <property type="match status" value="1"/>
</dbReference>
<dbReference type="InterPro" id="IPR006564">
    <property type="entry name" value="Znf_PMZ"/>
</dbReference>
<dbReference type="InterPro" id="IPR007527">
    <property type="entry name" value="Znf_SWIM"/>
</dbReference>
<sequence length="1130" mass="128768">MREGEADQIGEEARGQANVVSNVDVADATEVRSPLRRSKRRQIRLEEEEDLEAEVPAPDIDDDCAVQGDEDCDEVDDAVDNGEEEAQDAVEDTAGLGVEEDGNLDIDRDFPEANREEEEASDNDSGDDIWDEDKIPDPLSSDDEDDDRVEEARNDLGDPEVLLALEKTYNSPEDFKLALLMYSLKTRYDIKLYKSEAMVVAAKCVYVSDEGVECPWRVRCSYEKSKHKMQIRTYVNEHTCVRSGYSKMLKVSSIGFLFEERLRVNPKLTKHEMVAEIMREYKLEVTPDQCAKAKTKVLRAKRASHDSHFARIWDYQAEVLLRNPGTEFNIETVAGPVIGSKQRFYRLYICFQAQRESWKQTCRPVIGIDGAFLKWDIKGHLLAAVGRDGDNRIVPIAWAVVEIENDDNWDWFLRQLATSLGLSEMTDLAIISDKQSGLVKAIHTILPQAEHRQCSKHIMDNWKRDSHDIELQRLFWKIARSYTVEEFNNYMADLKRYNIQAYTSLQLTSPVTWSRAFFRTGTCCNDNLNNLSESFNRTIRQARRKPVLDLLEDIRRQCMVRTAKRFIIADRCKTKFTPRAHAEIEKMIAGVQNTQRYMSRDNLHEIYVNGVGYFVDMDLKTCGCRKWQMVGIPCVHATCVIIGKREKVESYVNDYYTRNRWRETYFRGIRPVQGMPLWGRLNRLPVLPPPWRRGNAGRPSNYARRKGRNEVASSSNPTKMSREKRIMTCSNCLQEGHNKQSCKNATVLSPPPRPRGRPRINQLLHRKKGLPGFFAVLDVNMTTKAKITKPQSKSAMAPKKWWTTVRTHILPVTTLLFPQSSSEEEKCGSSGEVSESSKKPESDSEPAQTMELTPVVTKPIPDKSGSDATVPESSTAKRPLKEAASSEAIKKQKTSETEHVKKPTTNDEVKKISGDDGKKLFQRLFSEADEIALLQGIIDFKGDPSDIDGFCIYVKDLIDFKATNNQIVTKLKRLKKRFKNTVSDDEIQFDKDFEQKRFELSRKIWGNNGDLTSKSSKKKHGGTPAPKEMKKPEKSETNTSLSIGKEIASFFNASSCGLDESTITAGWAKVADGAEKREVEEKWKKLKGKEYELCLQRSELLNKLKGKEFELCLQRSGLVNETAQMILKAL</sequence>
<organism evidence="8 9">
    <name type="scientific">Arabidopsis arenosa</name>
    <name type="common">Sand rock-cress</name>
    <name type="synonym">Cardaminopsis arenosa</name>
    <dbReference type="NCBI Taxonomy" id="38785"/>
    <lineage>
        <taxon>Eukaryota</taxon>
        <taxon>Viridiplantae</taxon>
        <taxon>Streptophyta</taxon>
        <taxon>Embryophyta</taxon>
        <taxon>Tracheophyta</taxon>
        <taxon>Spermatophyta</taxon>
        <taxon>Magnoliopsida</taxon>
        <taxon>eudicotyledons</taxon>
        <taxon>Gunneridae</taxon>
        <taxon>Pentapetalae</taxon>
        <taxon>rosids</taxon>
        <taxon>malvids</taxon>
        <taxon>Brassicales</taxon>
        <taxon>Brassicaceae</taxon>
        <taxon>Camelineae</taxon>
        <taxon>Arabidopsis</taxon>
    </lineage>
</organism>
<reference evidence="8" key="1">
    <citation type="submission" date="2021-01" db="EMBL/GenBank/DDBJ databases">
        <authorList>
            <person name="Bezrukov I."/>
        </authorList>
    </citation>
    <scope>NUCLEOTIDE SEQUENCE</scope>
</reference>
<feature type="domain" description="SWIM-type" evidence="7">
    <location>
        <begin position="613"/>
        <end position="645"/>
    </location>
</feature>
<feature type="compositionally biased region" description="Acidic residues" evidence="6">
    <location>
        <begin position="115"/>
        <end position="131"/>
    </location>
</feature>
<name>A0A8S2A9G1_ARAAE</name>
<dbReference type="SMART" id="SM00575">
    <property type="entry name" value="ZnF_PMZ"/>
    <property type="match status" value="1"/>
</dbReference>
<feature type="region of interest" description="Disordered" evidence="6">
    <location>
        <begin position="1009"/>
        <end position="1038"/>
    </location>
</feature>
<feature type="compositionally biased region" description="Acidic residues" evidence="6">
    <location>
        <begin position="140"/>
        <end position="149"/>
    </location>
</feature>
<evidence type="ECO:0000256" key="1">
    <source>
        <dbReference type="ARBA" id="ARBA00010820"/>
    </source>
</evidence>
<evidence type="ECO:0000313" key="9">
    <source>
        <dbReference type="Proteomes" id="UP000682877"/>
    </source>
</evidence>
<feature type="compositionally biased region" description="Basic and acidic residues" evidence="6">
    <location>
        <begin position="105"/>
        <end position="114"/>
    </location>
</feature>
<feature type="compositionally biased region" description="Acidic residues" evidence="6">
    <location>
        <begin position="46"/>
        <end position="91"/>
    </location>
</feature>
<dbReference type="PANTHER" id="PTHR31973">
    <property type="entry name" value="POLYPROTEIN, PUTATIVE-RELATED"/>
    <property type="match status" value="1"/>
</dbReference>
<keyword evidence="9" id="KW-1185">Reference proteome</keyword>
<keyword evidence="2" id="KW-0479">Metal-binding</keyword>
<feature type="compositionally biased region" description="Basic and acidic residues" evidence="6">
    <location>
        <begin position="888"/>
        <end position="911"/>
    </location>
</feature>
<proteinExistence type="inferred from homology"/>
<dbReference type="EMBL" id="LR999455">
    <property type="protein sequence ID" value="CAE6074629.1"/>
    <property type="molecule type" value="Genomic_DNA"/>
</dbReference>
<comment type="similarity">
    <text evidence="1">Belongs to the GeBP family.</text>
</comment>
<dbReference type="InterPro" id="IPR004332">
    <property type="entry name" value="Transposase_MuDR"/>
</dbReference>
<protein>
    <recommendedName>
        <fullName evidence="7">SWIM-type domain-containing protein</fullName>
    </recommendedName>
</protein>
<feature type="region of interest" description="Disordered" evidence="6">
    <location>
        <begin position="1"/>
        <end position="25"/>
    </location>
</feature>
<dbReference type="PANTHER" id="PTHR31973:SF187">
    <property type="entry name" value="MUTATOR TRANSPOSASE MUDRA PROTEIN"/>
    <property type="match status" value="1"/>
</dbReference>
<feature type="compositionally biased region" description="Acidic residues" evidence="6">
    <location>
        <begin position="1"/>
        <end position="10"/>
    </location>
</feature>